<dbReference type="SUPFAM" id="SSF48317">
    <property type="entry name" value="Acid phosphatase/Vanadium-dependent haloperoxidase"/>
    <property type="match status" value="1"/>
</dbReference>
<dbReference type="PANTHER" id="PTHR14969:SF13">
    <property type="entry name" value="AT30094P"/>
    <property type="match status" value="1"/>
</dbReference>
<organism evidence="3 4">
    <name type="scientific">Candidatus Nanosyncoccus alces</name>
    <dbReference type="NCBI Taxonomy" id="2171997"/>
    <lineage>
        <taxon>Bacteria</taxon>
        <taxon>Candidatus Saccharimonadota</taxon>
        <taxon>Candidatus Nanosyncoccalia</taxon>
        <taxon>Candidatus Nanosyncoccales</taxon>
        <taxon>Candidatus Nanosyncoccaceae</taxon>
        <taxon>Candidatus Nanosyncoccus</taxon>
    </lineage>
</organism>
<sequence length="159" mass="17665">MQWSKVTDIILITALATLGVFAILGLCQWIKRKSLKKVDKPLLAMLVPLALMAATYVIFDKFLVLNTRPNGSGEPSFPSTHTMVVATIFFLTAIVLPRYIKSKFACVVLDLFMLAFLVLVCVGRVLANMHWASDVIGGLIFAVIFAAIYYLIIRRKKNG</sequence>
<dbReference type="SMART" id="SM00014">
    <property type="entry name" value="acidPPc"/>
    <property type="match status" value="1"/>
</dbReference>
<gene>
    <name evidence="3" type="ORF">G3RUM_00262</name>
</gene>
<dbReference type="InterPro" id="IPR036938">
    <property type="entry name" value="PAP2/HPO_sf"/>
</dbReference>
<feature type="transmembrane region" description="Helical" evidence="1">
    <location>
        <begin position="104"/>
        <end position="125"/>
    </location>
</feature>
<dbReference type="Pfam" id="PF01569">
    <property type="entry name" value="PAP2"/>
    <property type="match status" value="1"/>
</dbReference>
<dbReference type="Proteomes" id="UP001191019">
    <property type="component" value="Unassembled WGS sequence"/>
</dbReference>
<feature type="transmembrane region" description="Helical" evidence="1">
    <location>
        <begin position="6"/>
        <end position="30"/>
    </location>
</feature>
<name>A0ABY0FMA1_9BACT</name>
<keyword evidence="4" id="KW-1185">Reference proteome</keyword>
<evidence type="ECO:0000256" key="1">
    <source>
        <dbReference type="SAM" id="Phobius"/>
    </source>
</evidence>
<reference evidence="3 4" key="2">
    <citation type="journal article" date="2020" name="Cell Rep.">
        <title>Acquisition and Adaptation of Ultra-small Parasitic Reduced Genome Bacteria to Mammalian Hosts.</title>
        <authorList>
            <person name="McLean J.S."/>
            <person name="Bor B."/>
            <person name="Kerns K.A."/>
            <person name="Liu Q."/>
            <person name="To T.T."/>
            <person name="Solden L."/>
            <person name="Hendrickson E.L."/>
            <person name="Wrighton K."/>
            <person name="Shi W."/>
            <person name="He X."/>
        </authorList>
    </citation>
    <scope>NUCLEOTIDE SEQUENCE [LARGE SCALE GENOMIC DNA]</scope>
    <source>
        <strain evidence="3 4">TM7_G3_2_Rum_HOT_351B</strain>
    </source>
</reference>
<dbReference type="CDD" id="cd01610">
    <property type="entry name" value="PAP2_like"/>
    <property type="match status" value="1"/>
</dbReference>
<feature type="transmembrane region" description="Helical" evidence="1">
    <location>
        <begin position="131"/>
        <end position="153"/>
    </location>
</feature>
<reference evidence="3 4" key="1">
    <citation type="journal article" date="2018" name="bioRxiv">
        <title>Evidence of independent acquisition and adaption of ultra-small bacteria to human hosts across the highly diverse yet reduced genomes of the phylum Saccharibacteria.</title>
        <authorList>
            <person name="McLean J.S."/>
            <person name="Bor B."/>
            <person name="To T.T."/>
            <person name="Liu Q."/>
            <person name="Kearns K.A."/>
            <person name="Solden L.M."/>
            <person name="Wrighton K.C."/>
            <person name="He X."/>
            <person name="Shi W."/>
        </authorList>
    </citation>
    <scope>NUCLEOTIDE SEQUENCE [LARGE SCALE GENOMIC DNA]</scope>
    <source>
        <strain evidence="3 4">TM7_G3_2_Rum_HOT_351B</strain>
    </source>
</reference>
<proteinExistence type="predicted"/>
<comment type="caution">
    <text evidence="3">The sequence shown here is derived from an EMBL/GenBank/DDBJ whole genome shotgun (WGS) entry which is preliminary data.</text>
</comment>
<dbReference type="RefSeq" id="WP_129734625.1">
    <property type="nucleotide sequence ID" value="NZ_PRLM01000002.1"/>
</dbReference>
<keyword evidence="1" id="KW-1133">Transmembrane helix</keyword>
<keyword evidence="1" id="KW-0472">Membrane</keyword>
<evidence type="ECO:0000313" key="4">
    <source>
        <dbReference type="Proteomes" id="UP001191019"/>
    </source>
</evidence>
<dbReference type="Gene3D" id="1.20.144.10">
    <property type="entry name" value="Phosphatidic acid phosphatase type 2/haloperoxidase"/>
    <property type="match status" value="1"/>
</dbReference>
<dbReference type="PANTHER" id="PTHR14969">
    <property type="entry name" value="SPHINGOSINE-1-PHOSPHATE PHOSPHOHYDROLASE"/>
    <property type="match status" value="1"/>
</dbReference>
<evidence type="ECO:0000313" key="3">
    <source>
        <dbReference type="EMBL" id="RYC74982.1"/>
    </source>
</evidence>
<dbReference type="InterPro" id="IPR000326">
    <property type="entry name" value="PAP2/HPO"/>
</dbReference>
<evidence type="ECO:0000259" key="2">
    <source>
        <dbReference type="SMART" id="SM00014"/>
    </source>
</evidence>
<keyword evidence="1" id="KW-0812">Transmembrane</keyword>
<feature type="transmembrane region" description="Helical" evidence="1">
    <location>
        <begin position="79"/>
        <end position="97"/>
    </location>
</feature>
<accession>A0ABY0FMA1</accession>
<protein>
    <recommendedName>
        <fullName evidence="2">Phosphatidic acid phosphatase type 2/haloperoxidase domain-containing protein</fullName>
    </recommendedName>
</protein>
<feature type="transmembrane region" description="Helical" evidence="1">
    <location>
        <begin position="42"/>
        <end position="59"/>
    </location>
</feature>
<feature type="domain" description="Phosphatidic acid phosphatase type 2/haloperoxidase" evidence="2">
    <location>
        <begin position="44"/>
        <end position="150"/>
    </location>
</feature>
<dbReference type="EMBL" id="PRLM01000002">
    <property type="protein sequence ID" value="RYC74982.1"/>
    <property type="molecule type" value="Genomic_DNA"/>
</dbReference>